<comment type="caution">
    <text evidence="1">The sequence shown here is derived from an EMBL/GenBank/DDBJ whole genome shotgun (WGS) entry which is preliminary data.</text>
</comment>
<reference evidence="1" key="1">
    <citation type="submission" date="2009-07" db="EMBL/GenBank/DDBJ databases">
        <authorList>
            <person name="Weinstock G."/>
            <person name="Sodergren E."/>
            <person name="Clifton S."/>
            <person name="Fulton L."/>
            <person name="Fulton B."/>
            <person name="Courtney L."/>
            <person name="Fronick C."/>
            <person name="Harrison M."/>
            <person name="Strong C."/>
            <person name="Farmer C."/>
            <person name="Delahaunty K."/>
            <person name="Markovic C."/>
            <person name="Hall O."/>
            <person name="Minx P."/>
            <person name="Tomlinson C."/>
            <person name="Mitreva M."/>
            <person name="Nelson J."/>
            <person name="Hou S."/>
            <person name="Wollam A."/>
            <person name="Pepin K.H."/>
            <person name="Johnson M."/>
            <person name="Bhonagiri V."/>
            <person name="Nash W.E."/>
            <person name="Warren W."/>
            <person name="Chinwalla A."/>
            <person name="Mardis E.R."/>
            <person name="Wilson R.K."/>
        </authorList>
    </citation>
    <scope>NUCLEOTIDE SEQUENCE [LARGE SCALE GENOMIC DNA]</scope>
    <source>
        <strain evidence="1">ATCC 29256</strain>
    </source>
</reference>
<gene>
    <name evidence="1" type="ORF">NEISICOT_02637</name>
</gene>
<protein>
    <submittedName>
        <fullName evidence="1">Uncharacterized protein</fullName>
    </submittedName>
</protein>
<evidence type="ECO:0000313" key="1">
    <source>
        <dbReference type="EMBL" id="EET43549.1"/>
    </source>
</evidence>
<name>C6M7X2_NEISI</name>
<keyword evidence="2" id="KW-1185">Reference proteome</keyword>
<dbReference type="EMBL" id="ACKO02000018">
    <property type="protein sequence ID" value="EET43549.1"/>
    <property type="molecule type" value="Genomic_DNA"/>
</dbReference>
<organism evidence="1 2">
    <name type="scientific">Neisseria sicca ATCC 29256</name>
    <dbReference type="NCBI Taxonomy" id="547045"/>
    <lineage>
        <taxon>Bacteria</taxon>
        <taxon>Pseudomonadati</taxon>
        <taxon>Pseudomonadota</taxon>
        <taxon>Betaproteobacteria</taxon>
        <taxon>Neisseriales</taxon>
        <taxon>Neisseriaceae</taxon>
        <taxon>Neisseria</taxon>
    </lineage>
</organism>
<dbReference type="Proteomes" id="UP000005365">
    <property type="component" value="Unassembled WGS sequence"/>
</dbReference>
<dbReference type="AlphaFoldDB" id="C6M7X2"/>
<sequence>MMKLLYPAAFGRLCVETLATCRHQRSALPAAFGRLCVETSAA</sequence>
<accession>C6M7X2</accession>
<evidence type="ECO:0000313" key="2">
    <source>
        <dbReference type="Proteomes" id="UP000005365"/>
    </source>
</evidence>
<proteinExistence type="predicted"/>